<keyword evidence="9" id="KW-1185">Reference proteome</keyword>
<dbReference type="InterPro" id="IPR036702">
    <property type="entry name" value="ComB-like_sf"/>
</dbReference>
<name>A0A5C6DVR6_9BACT</name>
<dbReference type="Gene3D" id="3.90.1560.10">
    <property type="entry name" value="ComB-like"/>
    <property type="match status" value="1"/>
</dbReference>
<protein>
    <recommendedName>
        <fullName evidence="4">Probable 2-phosphosulfolactate phosphatase</fullName>
        <ecNumber evidence="3">3.1.3.71</ecNumber>
    </recommendedName>
</protein>
<comment type="catalytic activity">
    <reaction evidence="7">
        <text>(2R)-O-phospho-3-sulfolactate + H2O = (2R)-3-sulfolactate + phosphate</text>
        <dbReference type="Rhea" id="RHEA:23416"/>
        <dbReference type="ChEBI" id="CHEBI:15377"/>
        <dbReference type="ChEBI" id="CHEBI:15597"/>
        <dbReference type="ChEBI" id="CHEBI:43474"/>
        <dbReference type="ChEBI" id="CHEBI:58738"/>
        <dbReference type="EC" id="3.1.3.71"/>
    </reaction>
</comment>
<evidence type="ECO:0000256" key="6">
    <source>
        <dbReference type="ARBA" id="ARBA00022842"/>
    </source>
</evidence>
<organism evidence="8 9">
    <name type="scientific">Novipirellula aureliae</name>
    <dbReference type="NCBI Taxonomy" id="2527966"/>
    <lineage>
        <taxon>Bacteria</taxon>
        <taxon>Pseudomonadati</taxon>
        <taxon>Planctomycetota</taxon>
        <taxon>Planctomycetia</taxon>
        <taxon>Pirellulales</taxon>
        <taxon>Pirellulaceae</taxon>
        <taxon>Novipirellula</taxon>
    </lineage>
</organism>
<keyword evidence="5 8" id="KW-0378">Hydrolase</keyword>
<dbReference type="EC" id="3.1.3.71" evidence="3"/>
<comment type="cofactor">
    <cofactor evidence="1">
        <name>Mg(2+)</name>
        <dbReference type="ChEBI" id="CHEBI:18420"/>
    </cofactor>
</comment>
<comment type="caution">
    <text evidence="8">The sequence shown here is derived from an EMBL/GenBank/DDBJ whole genome shotgun (WGS) entry which is preliminary data.</text>
</comment>
<keyword evidence="6" id="KW-0460">Magnesium</keyword>
<dbReference type="GO" id="GO:0050532">
    <property type="term" value="F:2-phosphosulfolactate phosphatase activity"/>
    <property type="evidence" value="ECO:0007669"/>
    <property type="project" value="UniProtKB-EC"/>
</dbReference>
<evidence type="ECO:0000256" key="3">
    <source>
        <dbReference type="ARBA" id="ARBA00012953"/>
    </source>
</evidence>
<reference evidence="8 9" key="1">
    <citation type="submission" date="2019-02" db="EMBL/GenBank/DDBJ databases">
        <title>Deep-cultivation of Planctomycetes and their phenomic and genomic characterization uncovers novel biology.</title>
        <authorList>
            <person name="Wiegand S."/>
            <person name="Jogler M."/>
            <person name="Boedeker C."/>
            <person name="Pinto D."/>
            <person name="Vollmers J."/>
            <person name="Rivas-Marin E."/>
            <person name="Kohn T."/>
            <person name="Peeters S.H."/>
            <person name="Heuer A."/>
            <person name="Rast P."/>
            <person name="Oberbeckmann S."/>
            <person name="Bunk B."/>
            <person name="Jeske O."/>
            <person name="Meyerdierks A."/>
            <person name="Storesund J.E."/>
            <person name="Kallscheuer N."/>
            <person name="Luecker S."/>
            <person name="Lage O.M."/>
            <person name="Pohl T."/>
            <person name="Merkel B.J."/>
            <person name="Hornburger P."/>
            <person name="Mueller R.-W."/>
            <person name="Bruemmer F."/>
            <person name="Labrenz M."/>
            <person name="Spormann A.M."/>
            <person name="Op Den Camp H."/>
            <person name="Overmann J."/>
            <person name="Amann R."/>
            <person name="Jetten M.S.M."/>
            <person name="Mascher T."/>
            <person name="Medema M.H."/>
            <person name="Devos D.P."/>
            <person name="Kaster A.-K."/>
            <person name="Ovreas L."/>
            <person name="Rohde M."/>
            <person name="Galperin M.Y."/>
            <person name="Jogler C."/>
        </authorList>
    </citation>
    <scope>NUCLEOTIDE SEQUENCE [LARGE SCALE GENOMIC DNA]</scope>
    <source>
        <strain evidence="8 9">Q31b</strain>
    </source>
</reference>
<dbReference type="Proteomes" id="UP000315471">
    <property type="component" value="Unassembled WGS sequence"/>
</dbReference>
<evidence type="ECO:0000256" key="5">
    <source>
        <dbReference type="ARBA" id="ARBA00022801"/>
    </source>
</evidence>
<sequence length="248" mass="26758">MQMDTSFLSASASTDADVAIVIDVLRASSVMVAALAAGARRVITTREVDDARDLAEEYTSDRDLTPLLCGERQCTRIEGFDLGNSPASYTASRVKNRDLILTTTNGTQAIAAAASAKEVWIGCFLNLSAIARSLPADSNVDLICAGTNGSITMEDVLFAGAVLSICDQRFELELNDESIIARQLWRSSFGRETMPSPEELSEVLKRSQGGRNLVRVGYESDIGLCANVDAYCLIPKRVHEEPAVFAVE</sequence>
<comment type="similarity">
    <text evidence="2">Belongs to the ComB family.</text>
</comment>
<dbReference type="GO" id="GO:0000287">
    <property type="term" value="F:magnesium ion binding"/>
    <property type="evidence" value="ECO:0007669"/>
    <property type="project" value="InterPro"/>
</dbReference>
<dbReference type="InterPro" id="IPR005238">
    <property type="entry name" value="ComB-like"/>
</dbReference>
<evidence type="ECO:0000256" key="2">
    <source>
        <dbReference type="ARBA" id="ARBA00009997"/>
    </source>
</evidence>
<gene>
    <name evidence="8" type="primary">comB</name>
    <name evidence="8" type="ORF">Q31b_36820</name>
</gene>
<accession>A0A5C6DVR6</accession>
<proteinExistence type="inferred from homology"/>
<dbReference type="GO" id="GO:0050545">
    <property type="term" value="F:sulfopyruvate decarboxylase activity"/>
    <property type="evidence" value="ECO:0007669"/>
    <property type="project" value="TreeGrafter"/>
</dbReference>
<evidence type="ECO:0000256" key="7">
    <source>
        <dbReference type="ARBA" id="ARBA00033711"/>
    </source>
</evidence>
<dbReference type="PANTHER" id="PTHR37311:SF1">
    <property type="entry name" value="2-PHOSPHOSULFOLACTATE PHOSPHATASE-RELATED"/>
    <property type="match status" value="1"/>
</dbReference>
<evidence type="ECO:0000256" key="1">
    <source>
        <dbReference type="ARBA" id="ARBA00001946"/>
    </source>
</evidence>
<evidence type="ECO:0000313" key="9">
    <source>
        <dbReference type="Proteomes" id="UP000315471"/>
    </source>
</evidence>
<dbReference type="FunFam" id="3.90.1560.10:FF:000001">
    <property type="entry name" value="Probable 2-phosphosulfolactate phosphatase"/>
    <property type="match status" value="1"/>
</dbReference>
<dbReference type="SUPFAM" id="SSF142823">
    <property type="entry name" value="ComB-like"/>
    <property type="match status" value="1"/>
</dbReference>
<dbReference type="OrthoDB" id="4913at2"/>
<evidence type="ECO:0000256" key="4">
    <source>
        <dbReference type="ARBA" id="ARBA00021948"/>
    </source>
</evidence>
<dbReference type="EMBL" id="SJPY01000005">
    <property type="protein sequence ID" value="TWU40334.1"/>
    <property type="molecule type" value="Genomic_DNA"/>
</dbReference>
<dbReference type="Pfam" id="PF04029">
    <property type="entry name" value="2-ph_phosp"/>
    <property type="match status" value="1"/>
</dbReference>
<evidence type="ECO:0000313" key="8">
    <source>
        <dbReference type="EMBL" id="TWU40334.1"/>
    </source>
</evidence>
<dbReference type="AlphaFoldDB" id="A0A5C6DVR6"/>
<dbReference type="PANTHER" id="PTHR37311">
    <property type="entry name" value="2-PHOSPHOSULFOLACTATE PHOSPHATASE-RELATED"/>
    <property type="match status" value="1"/>
</dbReference>